<keyword evidence="7 8" id="KW-0413">Isomerase</keyword>
<dbReference type="InterPro" id="IPR011051">
    <property type="entry name" value="RmlC_Cupin_sf"/>
</dbReference>
<evidence type="ECO:0000256" key="2">
    <source>
        <dbReference type="ARBA" id="ARBA00001997"/>
    </source>
</evidence>
<dbReference type="CDD" id="cd00438">
    <property type="entry name" value="cupin_RmlC"/>
    <property type="match status" value="1"/>
</dbReference>
<dbReference type="GO" id="GO:0005829">
    <property type="term" value="C:cytosol"/>
    <property type="evidence" value="ECO:0007669"/>
    <property type="project" value="TreeGrafter"/>
</dbReference>
<dbReference type="InterPro" id="IPR000888">
    <property type="entry name" value="RmlC-like"/>
</dbReference>
<comment type="function">
    <text evidence="2 7">Catalyzes the epimerization of the C3' and C5'positions of dTDP-6-deoxy-D-xylo-4-hexulose, forming dTDP-6-deoxy-L-lyxo-4-hexulose.</text>
</comment>
<gene>
    <name evidence="8" type="primary">rfbC</name>
    <name evidence="8" type="ordered locus">BFO_2127</name>
</gene>
<dbReference type="PANTHER" id="PTHR21047">
    <property type="entry name" value="DTDP-6-DEOXY-D-GLUCOSE-3,5 EPIMERASE"/>
    <property type="match status" value="1"/>
</dbReference>
<dbReference type="Proteomes" id="UP000005436">
    <property type="component" value="Chromosome"/>
</dbReference>
<dbReference type="Gene3D" id="2.60.120.10">
    <property type="entry name" value="Jelly Rolls"/>
    <property type="match status" value="1"/>
</dbReference>
<evidence type="ECO:0000256" key="6">
    <source>
        <dbReference type="PIRSR" id="PIRSR600888-3"/>
    </source>
</evidence>
<evidence type="ECO:0000313" key="9">
    <source>
        <dbReference type="Proteomes" id="UP000005436"/>
    </source>
</evidence>
<dbReference type="EMBL" id="CP003191">
    <property type="protein sequence ID" value="AEW21799.1"/>
    <property type="molecule type" value="Genomic_DNA"/>
</dbReference>
<sequence>MFLEKKKSREEEMNFIETDIPGVWMIEPYVFADARGYFMEAYKQQEFERYIGKVDFIQENESCSSRGVLRGLHYQLAPYAQAKLVRVIVGTVVDVAVDLRRNSPMFGRHVAVELSAENKRQLYIPQGFAHGFYVKSETAVFTYKVDNPYMPSHERGIRYDDSQIGIAWNMEEGAPAVTSEKDRLLPFLGDAEVNFED</sequence>
<comment type="catalytic activity">
    <reaction evidence="1 7">
        <text>dTDP-4-dehydro-6-deoxy-alpha-D-glucose = dTDP-4-dehydro-beta-L-rhamnose</text>
        <dbReference type="Rhea" id="RHEA:16969"/>
        <dbReference type="ChEBI" id="CHEBI:57649"/>
        <dbReference type="ChEBI" id="CHEBI:62830"/>
        <dbReference type="EC" id="5.1.3.13"/>
    </reaction>
</comment>
<dbReference type="AlphaFoldDB" id="G8UHZ9"/>
<dbReference type="EC" id="5.1.3.13" evidence="3 7"/>
<dbReference type="GO" id="GO:0000271">
    <property type="term" value="P:polysaccharide biosynthetic process"/>
    <property type="evidence" value="ECO:0007669"/>
    <property type="project" value="TreeGrafter"/>
</dbReference>
<dbReference type="GO" id="GO:0008830">
    <property type="term" value="F:dTDP-4-dehydrorhamnose 3,5-epimerase activity"/>
    <property type="evidence" value="ECO:0007669"/>
    <property type="project" value="UniProtKB-UniRule"/>
</dbReference>
<reference evidence="9" key="1">
    <citation type="submission" date="2011-12" db="EMBL/GenBank/DDBJ databases">
        <title>Complete sequence of Tannerella forsythia ATCC 43037.</title>
        <authorList>
            <person name="Dewhirst F."/>
            <person name="Tanner A."/>
            <person name="Izard J."/>
            <person name="Brinkac L."/>
            <person name="Durkin A.S."/>
            <person name="Hostetler J."/>
            <person name="Shetty J."/>
            <person name="Torralba M."/>
            <person name="Gill S."/>
            <person name="Nelson K."/>
        </authorList>
    </citation>
    <scope>NUCLEOTIDE SEQUENCE [LARGE SCALE GENOMIC DNA]</scope>
    <source>
        <strain evidence="9">ATCC 43037 / JCM 10827 / CCUG 33226 / KCTC 5666 / FDC 338</strain>
    </source>
</reference>
<protein>
    <recommendedName>
        <fullName evidence="4 7">dTDP-4-dehydrorhamnose 3,5-epimerase</fullName>
        <ecNumber evidence="3 7">5.1.3.13</ecNumber>
    </recommendedName>
    <alternativeName>
        <fullName evidence="7">Thymidine diphospho-4-keto-rhamnose 3,5-epimerase</fullName>
    </alternativeName>
</protein>
<dbReference type="eggNOG" id="COG1898">
    <property type="taxonomic scope" value="Bacteria"/>
</dbReference>
<dbReference type="STRING" id="203275.BFO_2127"/>
<dbReference type="PANTHER" id="PTHR21047:SF2">
    <property type="entry name" value="THYMIDINE DIPHOSPHO-4-KETO-RHAMNOSE 3,5-EPIMERASE"/>
    <property type="match status" value="1"/>
</dbReference>
<evidence type="ECO:0000256" key="5">
    <source>
        <dbReference type="PIRSR" id="PIRSR600888-1"/>
    </source>
</evidence>
<dbReference type="UniPathway" id="UPA00124"/>
<dbReference type="KEGG" id="tfo:BFO_2127"/>
<keyword evidence="9" id="KW-1185">Reference proteome</keyword>
<organism evidence="8 9">
    <name type="scientific">Tannerella forsythia (strain ATCC 43037 / JCM 10827 / CCUG 21028 A / KCTC 5666 / FDC 338)</name>
    <name type="common">Bacteroides forsythus</name>
    <dbReference type="NCBI Taxonomy" id="203275"/>
    <lineage>
        <taxon>Bacteria</taxon>
        <taxon>Pseudomonadati</taxon>
        <taxon>Bacteroidota</taxon>
        <taxon>Bacteroidia</taxon>
        <taxon>Bacteroidales</taxon>
        <taxon>Tannerellaceae</taxon>
        <taxon>Tannerella</taxon>
    </lineage>
</organism>
<dbReference type="Pfam" id="PF00908">
    <property type="entry name" value="dTDP_sugar_isom"/>
    <property type="match status" value="1"/>
</dbReference>
<dbReference type="HOGENOM" id="CLU_090940_1_1_10"/>
<feature type="site" description="Participates in a stacking interaction with the thymidine ring of dTDP-4-oxo-6-deoxyglucose" evidence="6">
    <location>
        <position position="149"/>
    </location>
</feature>
<dbReference type="GO" id="GO:0019305">
    <property type="term" value="P:dTDP-rhamnose biosynthetic process"/>
    <property type="evidence" value="ECO:0007669"/>
    <property type="project" value="UniProtKB-UniRule"/>
</dbReference>
<comment type="subunit">
    <text evidence="7">Homodimer.</text>
</comment>
<dbReference type="InterPro" id="IPR014710">
    <property type="entry name" value="RmlC-like_jellyroll"/>
</dbReference>
<evidence type="ECO:0000256" key="3">
    <source>
        <dbReference type="ARBA" id="ARBA00012098"/>
    </source>
</evidence>
<accession>G8UHZ9</accession>
<evidence type="ECO:0000256" key="7">
    <source>
        <dbReference type="RuleBase" id="RU364069"/>
    </source>
</evidence>
<comment type="pathway">
    <text evidence="7">Carbohydrate biosynthesis; dTDP-L-rhamnose biosynthesis.</text>
</comment>
<feature type="active site" description="Proton acceptor" evidence="5">
    <location>
        <position position="73"/>
    </location>
</feature>
<dbReference type="NCBIfam" id="TIGR01221">
    <property type="entry name" value="rmlC"/>
    <property type="match status" value="1"/>
</dbReference>
<comment type="similarity">
    <text evidence="7">Belongs to the dTDP-4-dehydrorhamnose 3,5-epimerase family.</text>
</comment>
<dbReference type="SUPFAM" id="SSF51182">
    <property type="entry name" value="RmlC-like cupins"/>
    <property type="match status" value="1"/>
</dbReference>
<feature type="active site" description="Proton donor" evidence="5">
    <location>
        <position position="143"/>
    </location>
</feature>
<evidence type="ECO:0000256" key="4">
    <source>
        <dbReference type="ARBA" id="ARBA00019595"/>
    </source>
</evidence>
<evidence type="ECO:0000313" key="8">
    <source>
        <dbReference type="EMBL" id="AEW21799.1"/>
    </source>
</evidence>
<proteinExistence type="inferred from homology"/>
<name>G8UHZ9_TANFA</name>
<evidence type="ECO:0000256" key="1">
    <source>
        <dbReference type="ARBA" id="ARBA00001298"/>
    </source>
</evidence>